<dbReference type="AlphaFoldDB" id="A0AAE9ZSY6"/>
<evidence type="ECO:0000313" key="2">
    <source>
        <dbReference type="EMBL" id="WED63691.1"/>
    </source>
</evidence>
<dbReference type="InterPro" id="IPR016024">
    <property type="entry name" value="ARM-type_fold"/>
</dbReference>
<dbReference type="PROSITE" id="PS51257">
    <property type="entry name" value="PROKAR_LIPOPROTEIN"/>
    <property type="match status" value="1"/>
</dbReference>
<dbReference type="Proteomes" id="UP001218638">
    <property type="component" value="Chromosome"/>
</dbReference>
<feature type="signal peptide" evidence="1">
    <location>
        <begin position="1"/>
        <end position="19"/>
    </location>
</feature>
<evidence type="ECO:0000256" key="1">
    <source>
        <dbReference type="SAM" id="SignalP"/>
    </source>
</evidence>
<dbReference type="SUPFAM" id="SSF48371">
    <property type="entry name" value="ARM repeat"/>
    <property type="match status" value="1"/>
</dbReference>
<evidence type="ECO:0008006" key="4">
    <source>
        <dbReference type="Google" id="ProtNLM"/>
    </source>
</evidence>
<accession>A0AAE9ZSY6</accession>
<gene>
    <name evidence="2" type="ORF">PXH66_15250</name>
</gene>
<reference evidence="2" key="1">
    <citation type="submission" date="2023-03" db="EMBL/GenBank/DDBJ databases">
        <title>Lomoglobus Profundus gen. nov., sp. nov., a novel member of the phylum Verrucomicrobia, isolated from deep-marine sediment of South China Sea.</title>
        <authorList>
            <person name="Ahmad T."/>
            <person name="Ishaq S.E."/>
            <person name="Wang F."/>
        </authorList>
    </citation>
    <scope>NUCLEOTIDE SEQUENCE</scope>
    <source>
        <strain evidence="2">LMO-M01</strain>
    </source>
</reference>
<keyword evidence="1" id="KW-0732">Signal</keyword>
<sequence length="303" mass="33123">MRYLCFLTCLALFTTACQHAPSSPPIADTAADLTQAAFATLTEVLESETSTKQIHAAEVLIAHGRSDEVYAWLSRAPAQVDHTPIHRVVVWRALARSAPSAAERTMWQNKILTIAGTPDLPDRVHAIESVAKLGVEPPAEWVPILKRWALVAPEREQVFIRWALWQVAPPDNPGQLLAAWMNSADEITRLRAAYITRWLGAPEPAATTLVDLANRTTASDQIAAIVLASAYLQDPAAPNALRWRTQLEAMVVGADPAATYHALQGLMPSYTPQDLAPVIPLLQHADADVRVAAAWTILHITQR</sequence>
<dbReference type="EMBL" id="CP119075">
    <property type="protein sequence ID" value="WED63691.1"/>
    <property type="molecule type" value="Genomic_DNA"/>
</dbReference>
<keyword evidence="3" id="KW-1185">Reference proteome</keyword>
<name>A0AAE9ZSY6_9BACT</name>
<dbReference type="KEGG" id="slom:PXH66_15250"/>
<evidence type="ECO:0000313" key="3">
    <source>
        <dbReference type="Proteomes" id="UP001218638"/>
    </source>
</evidence>
<organism evidence="2 3">
    <name type="scientific">Synoicihabitans lomoniglobus</name>
    <dbReference type="NCBI Taxonomy" id="2909285"/>
    <lineage>
        <taxon>Bacteria</taxon>
        <taxon>Pseudomonadati</taxon>
        <taxon>Verrucomicrobiota</taxon>
        <taxon>Opitutia</taxon>
        <taxon>Opitutales</taxon>
        <taxon>Opitutaceae</taxon>
        <taxon>Synoicihabitans</taxon>
    </lineage>
</organism>
<dbReference type="InterPro" id="IPR011989">
    <property type="entry name" value="ARM-like"/>
</dbReference>
<dbReference type="RefSeq" id="WP_330929898.1">
    <property type="nucleotide sequence ID" value="NZ_CP119075.1"/>
</dbReference>
<protein>
    <recommendedName>
        <fullName evidence="4">HEAT repeat domain-containing protein</fullName>
    </recommendedName>
</protein>
<feature type="chain" id="PRO_5041939811" description="HEAT repeat domain-containing protein" evidence="1">
    <location>
        <begin position="20"/>
        <end position="303"/>
    </location>
</feature>
<proteinExistence type="predicted"/>
<dbReference type="Gene3D" id="1.25.10.10">
    <property type="entry name" value="Leucine-rich Repeat Variant"/>
    <property type="match status" value="1"/>
</dbReference>